<comment type="caution">
    <text evidence="1">The sequence shown here is derived from an EMBL/GenBank/DDBJ whole genome shotgun (WGS) entry which is preliminary data.</text>
</comment>
<reference evidence="1" key="1">
    <citation type="submission" date="2019-04" db="EMBL/GenBank/DDBJ databases">
        <title>Microbes associate with the intestines of laboratory mice.</title>
        <authorList>
            <person name="Navarre W."/>
            <person name="Wong E."/>
            <person name="Huang K."/>
            <person name="Tropini C."/>
            <person name="Ng K."/>
            <person name="Yu B."/>
        </authorList>
    </citation>
    <scope>NUCLEOTIDE SEQUENCE</scope>
    <source>
        <strain evidence="1">NM72_1-8</strain>
    </source>
</reference>
<proteinExistence type="predicted"/>
<dbReference type="EMBL" id="SRZB01000002">
    <property type="protein sequence ID" value="TGY00501.1"/>
    <property type="molecule type" value="Genomic_DNA"/>
</dbReference>
<gene>
    <name evidence="1" type="ORF">E5357_02100</name>
</gene>
<keyword evidence="2" id="KW-1185">Reference proteome</keyword>
<dbReference type="Proteomes" id="UP000307720">
    <property type="component" value="Unassembled WGS sequence"/>
</dbReference>
<organism evidence="1 2">
    <name type="scientific">Hominisplanchenecus murintestinalis</name>
    <dbReference type="NCBI Taxonomy" id="2941517"/>
    <lineage>
        <taxon>Bacteria</taxon>
        <taxon>Bacillati</taxon>
        <taxon>Bacillota</taxon>
        <taxon>Clostridia</taxon>
        <taxon>Lachnospirales</taxon>
        <taxon>Lachnospiraceae</taxon>
        <taxon>Hominisplanchenecus</taxon>
    </lineage>
</organism>
<sequence>MVGLCTDLLHTCTTFGRVMNLKPDTAPTAHFRRQHLSTEALEKLAETAVETNLSKGTVLSVWMPMKKFKLTDGTSLTAENCKKWGAYFLKHRREEFEELQKLYAAVWDDLVYFPAGKEITYEDSWMFERSYGGKRRHEGCDLMPPENESGVYPIFSMTDGIVENIGWLDKGGWRIGIRSPHGGYFYYAHLSDYASGFQVGQKIHAGDIIGYMGDTGYGPEGTRGKFDVHLHLGIYVRTEKHPEISVNPYWILRSLESRRLTYHLSEP</sequence>
<accession>A0AC61R2Q9</accession>
<name>A0AC61R2Q9_9FIRM</name>
<protein>
    <submittedName>
        <fullName evidence="1">M23 family metallopeptidase</fullName>
    </submittedName>
</protein>
<evidence type="ECO:0000313" key="2">
    <source>
        <dbReference type="Proteomes" id="UP000307720"/>
    </source>
</evidence>
<evidence type="ECO:0000313" key="1">
    <source>
        <dbReference type="EMBL" id="TGY00501.1"/>
    </source>
</evidence>